<feature type="region of interest" description="Disordered" evidence="1">
    <location>
        <begin position="1"/>
        <end position="22"/>
    </location>
</feature>
<feature type="domain" description="Transglutaminase-like" evidence="2">
    <location>
        <begin position="370"/>
        <end position="440"/>
    </location>
</feature>
<dbReference type="SMART" id="SM00460">
    <property type="entry name" value="TGc"/>
    <property type="match status" value="1"/>
</dbReference>
<feature type="compositionally biased region" description="Polar residues" evidence="1">
    <location>
        <begin position="180"/>
        <end position="191"/>
    </location>
</feature>
<dbReference type="InterPro" id="IPR056564">
    <property type="entry name" value="Ig-like_KY"/>
</dbReference>
<comment type="caution">
    <text evidence="3">The sequence shown here is derived from an EMBL/GenBank/DDBJ whole genome shotgun (WGS) entry which is preliminary data.</text>
</comment>
<dbReference type="InterPro" id="IPR002931">
    <property type="entry name" value="Transglutaminase-like"/>
</dbReference>
<evidence type="ECO:0000256" key="1">
    <source>
        <dbReference type="SAM" id="MobiDB-lite"/>
    </source>
</evidence>
<reference evidence="3 4" key="1">
    <citation type="submission" date="2024-04" db="EMBL/GenBank/DDBJ databases">
        <authorList>
            <person name="Rising A."/>
            <person name="Reimegard J."/>
            <person name="Sonavane S."/>
            <person name="Akerstrom W."/>
            <person name="Nylinder S."/>
            <person name="Hedman E."/>
            <person name="Kallberg Y."/>
        </authorList>
    </citation>
    <scope>NUCLEOTIDE SEQUENCE [LARGE SCALE GENOMIC DNA]</scope>
</reference>
<feature type="region of interest" description="Disordered" evidence="1">
    <location>
        <begin position="741"/>
        <end position="764"/>
    </location>
</feature>
<protein>
    <recommendedName>
        <fullName evidence="2">Transglutaminase-like domain-containing protein</fullName>
    </recommendedName>
</protein>
<accession>A0AAV2AD66</accession>
<dbReference type="Proteomes" id="UP001497382">
    <property type="component" value="Unassembled WGS sequence"/>
</dbReference>
<gene>
    <name evidence="3" type="ORF">LARSCL_LOCUS11882</name>
</gene>
<dbReference type="SUPFAM" id="SSF54001">
    <property type="entry name" value="Cysteine proteinases"/>
    <property type="match status" value="1"/>
</dbReference>
<keyword evidence="4" id="KW-1185">Reference proteome</keyword>
<evidence type="ECO:0000259" key="2">
    <source>
        <dbReference type="SMART" id="SM00460"/>
    </source>
</evidence>
<sequence length="764" mass="87422">MGCGSSRRIQAITSTPIQNSTNHSKDMVLPVAWMSQAKKPVPISANASAQTDDCSRMSDTDVQTDVELTPIMGWDTRDVETQTPVDEGFDSLDRILAKADQFLMMPTKYRSDHFVITCVDASVQTTYSRAEESTQTDPEPSQDEDDQDVKENGSFDSIFGDLSNKDDDENRIDDLLARSTKMTSMESQTEPVNRAKAANTADSEAAGVLYMSELLSPFAHLEKELGSGPFEDSRLSKDAVQDGITRLLMDVEDSLSKHAVLDYALKMNLREIGVQTDNDPITDEAPEYAARPPPCKKQEMIPDMSVFEEIDKHATEAPESTKSSLRNLVNYLCAAAENDLFKVRAFFRWISNNITYDWKYMDVKLGADQVLVQGEGVCKDYCKLFGEMCKLANIRVKRIHGFAKGFDYRPGHQFHPGEDITHAWNAVFIFGAWRLIDVTWGTGYTDHTGKFQRKLNEHFFLTDPEVLIWTHFPYSEMESNYSRWQLLDKPLKLDEFNALPKVTPFFFEYNLRIRSRPQNPVVFRFQTELKITAHKPTRYKYKLYSVEDRENGALNNYVFCQLKEDRLLGSFAISPPSEGMYYFKVYARPEWQMYEDTTLKNVAIFLLECLKAKKHINPYPLHDVPWGPAQSFYDFKMKLINQVGPAIVTWGGKRKLILETATVMLITQQLFDSNNKEMDTRGIISRDDSDIRITFTITPPRTGYYKLLIFGIPKPKLKGKWRLPLLASFLIDCKLTKNPGDDDPYNSNTKKDTKKKRMRVPTVR</sequence>
<feature type="compositionally biased region" description="Basic residues" evidence="1">
    <location>
        <begin position="752"/>
        <end position="764"/>
    </location>
</feature>
<dbReference type="Gene3D" id="3.10.620.30">
    <property type="match status" value="1"/>
</dbReference>
<dbReference type="PANTHER" id="PTHR46333">
    <property type="entry name" value="CYTOKINESIS PROTEIN 3"/>
    <property type="match status" value="1"/>
</dbReference>
<evidence type="ECO:0000313" key="4">
    <source>
        <dbReference type="Proteomes" id="UP001497382"/>
    </source>
</evidence>
<dbReference type="GO" id="GO:0005737">
    <property type="term" value="C:cytoplasm"/>
    <property type="evidence" value="ECO:0007669"/>
    <property type="project" value="TreeGrafter"/>
</dbReference>
<dbReference type="InterPro" id="IPR052557">
    <property type="entry name" value="CAP/Cytokinesis_protein"/>
</dbReference>
<dbReference type="Pfam" id="PF01841">
    <property type="entry name" value="Transglut_core"/>
    <property type="match status" value="1"/>
</dbReference>
<dbReference type="AlphaFoldDB" id="A0AAV2AD66"/>
<proteinExistence type="predicted"/>
<organism evidence="3 4">
    <name type="scientific">Larinioides sclopetarius</name>
    <dbReference type="NCBI Taxonomy" id="280406"/>
    <lineage>
        <taxon>Eukaryota</taxon>
        <taxon>Metazoa</taxon>
        <taxon>Ecdysozoa</taxon>
        <taxon>Arthropoda</taxon>
        <taxon>Chelicerata</taxon>
        <taxon>Arachnida</taxon>
        <taxon>Araneae</taxon>
        <taxon>Araneomorphae</taxon>
        <taxon>Entelegynae</taxon>
        <taxon>Araneoidea</taxon>
        <taxon>Araneidae</taxon>
        <taxon>Larinioides</taxon>
    </lineage>
</organism>
<evidence type="ECO:0000313" key="3">
    <source>
        <dbReference type="EMBL" id="CAL1281978.1"/>
    </source>
</evidence>
<dbReference type="EMBL" id="CAXIEN010000151">
    <property type="protein sequence ID" value="CAL1281978.1"/>
    <property type="molecule type" value="Genomic_DNA"/>
</dbReference>
<feature type="region of interest" description="Disordered" evidence="1">
    <location>
        <begin position="128"/>
        <end position="199"/>
    </location>
</feature>
<feature type="compositionally biased region" description="Polar residues" evidence="1">
    <location>
        <begin position="7"/>
        <end position="22"/>
    </location>
</feature>
<dbReference type="InterPro" id="IPR038765">
    <property type="entry name" value="Papain-like_cys_pep_sf"/>
</dbReference>
<name>A0AAV2AD66_9ARAC</name>
<dbReference type="Pfam" id="PF23265">
    <property type="entry name" value="Ig-like_KY"/>
    <property type="match status" value="2"/>
</dbReference>
<dbReference type="PANTHER" id="PTHR46333:SF2">
    <property type="entry name" value="CYTOKINESIS PROTEIN 3"/>
    <property type="match status" value="1"/>
</dbReference>